<reference evidence="1" key="1">
    <citation type="submission" date="2018-05" db="EMBL/GenBank/DDBJ databases">
        <authorList>
            <person name="Lanie J.A."/>
            <person name="Ng W.-L."/>
            <person name="Kazmierczak K.M."/>
            <person name="Andrzejewski T.M."/>
            <person name="Davidsen T.M."/>
            <person name="Wayne K.J."/>
            <person name="Tettelin H."/>
            <person name="Glass J.I."/>
            <person name="Rusch D."/>
            <person name="Podicherti R."/>
            <person name="Tsui H.-C.T."/>
            <person name="Winkler M.E."/>
        </authorList>
    </citation>
    <scope>NUCLEOTIDE SEQUENCE</scope>
</reference>
<feature type="non-terminal residue" evidence="1">
    <location>
        <position position="1"/>
    </location>
</feature>
<organism evidence="1">
    <name type="scientific">marine metagenome</name>
    <dbReference type="NCBI Taxonomy" id="408172"/>
    <lineage>
        <taxon>unclassified sequences</taxon>
        <taxon>metagenomes</taxon>
        <taxon>ecological metagenomes</taxon>
    </lineage>
</organism>
<protein>
    <recommendedName>
        <fullName evidence="2">DUF948 domain-containing protein</fullName>
    </recommendedName>
</protein>
<gene>
    <name evidence="1" type="ORF">METZ01_LOCUS34007</name>
</gene>
<accession>A0A381QUC1</accession>
<evidence type="ECO:0008006" key="2">
    <source>
        <dbReference type="Google" id="ProtNLM"/>
    </source>
</evidence>
<name>A0A381QUC1_9ZZZZ</name>
<sequence>VLVAVVCLAAIAVLVVAVFSLVRTLRTLRETVDVLREQAVPLVADLRRAVDHATSGLDRVDDLLDTAEDISTTMDAASRLTYRAFSPPLIGVASVAAGFGRFVRRLGGRTSERSGDDPVVEAAAIEIRSDRRRDGAA</sequence>
<dbReference type="AlphaFoldDB" id="A0A381QUC1"/>
<evidence type="ECO:0000313" key="1">
    <source>
        <dbReference type="EMBL" id="SUZ81153.1"/>
    </source>
</evidence>
<dbReference type="EMBL" id="UINC01001457">
    <property type="protein sequence ID" value="SUZ81153.1"/>
    <property type="molecule type" value="Genomic_DNA"/>
</dbReference>
<proteinExistence type="predicted"/>